<dbReference type="SMART" id="SM00822">
    <property type="entry name" value="PKS_KR"/>
    <property type="match status" value="1"/>
</dbReference>
<proteinExistence type="inferred from homology"/>
<dbReference type="InterPro" id="IPR057326">
    <property type="entry name" value="KR_dom"/>
</dbReference>
<dbReference type="PANTHER" id="PTHR43976:SF16">
    <property type="entry name" value="SHORT-CHAIN DEHYDROGENASE_REDUCTASE FAMILY PROTEIN"/>
    <property type="match status" value="1"/>
</dbReference>
<dbReference type="InterPro" id="IPR020904">
    <property type="entry name" value="Sc_DH/Rdtase_CS"/>
</dbReference>
<evidence type="ECO:0000313" key="5">
    <source>
        <dbReference type="EMBL" id="KUL25863.1"/>
    </source>
</evidence>
<name>A0A101JFF0_9ACTN</name>
<evidence type="ECO:0000259" key="4">
    <source>
        <dbReference type="SMART" id="SM00822"/>
    </source>
</evidence>
<dbReference type="EMBL" id="LLZH01000310">
    <property type="protein sequence ID" value="KUL25863.1"/>
    <property type="molecule type" value="Genomic_DNA"/>
</dbReference>
<dbReference type="InterPro" id="IPR051911">
    <property type="entry name" value="SDR_oxidoreductase"/>
</dbReference>
<accession>A0A101JFF0</accession>
<dbReference type="AlphaFoldDB" id="A0A101JFF0"/>
<evidence type="ECO:0000313" key="6">
    <source>
        <dbReference type="Proteomes" id="UP000053244"/>
    </source>
</evidence>
<sequence length="279" mass="28973">MTTTWLITGCSSGLGRALAAAVLARGDHAVVTARDAATVEDLADAHPATALAVSLDVTDAEQVTAAVRQAQERFGGVDVLVNNAGYGYRAAVEEGDDADVQRLFATNFFGAVAMIKAVLPGMRARRGGTILNISSIGARLCPPGSGYYSATKAALEGMSGSLRKELAPLGITVTAVEPGAFRTDFAGRSLTQSATVIDDYAETAGKRRKEHDTVHGTQPGDPAKAAQALITAVDSGRAPELLLLGSDAVTVIGRTLDDQRAELQTWRDLSAGTDHTGPR</sequence>
<dbReference type="PROSITE" id="PS00061">
    <property type="entry name" value="ADH_SHORT"/>
    <property type="match status" value="1"/>
</dbReference>
<reference evidence="5 6" key="1">
    <citation type="submission" date="2015-10" db="EMBL/GenBank/DDBJ databases">
        <authorList>
            <person name="Gilbert D.G."/>
        </authorList>
    </citation>
    <scope>NUCLEOTIDE SEQUENCE [LARGE SCALE GENOMIC DNA]</scope>
    <source>
        <strain evidence="5 6">NRRL B-16712</strain>
    </source>
</reference>
<protein>
    <submittedName>
        <fullName evidence="5">Short-chain dehydrogenase</fullName>
    </submittedName>
</protein>
<evidence type="ECO:0000256" key="2">
    <source>
        <dbReference type="ARBA" id="ARBA00023002"/>
    </source>
</evidence>
<organism evidence="5 6">
    <name type="scientific">Actinoplanes awajinensis subsp. mycoplanecinus</name>
    <dbReference type="NCBI Taxonomy" id="135947"/>
    <lineage>
        <taxon>Bacteria</taxon>
        <taxon>Bacillati</taxon>
        <taxon>Actinomycetota</taxon>
        <taxon>Actinomycetes</taxon>
        <taxon>Micromonosporales</taxon>
        <taxon>Micromonosporaceae</taxon>
        <taxon>Actinoplanes</taxon>
    </lineage>
</organism>
<dbReference type="PANTHER" id="PTHR43976">
    <property type="entry name" value="SHORT CHAIN DEHYDROGENASE"/>
    <property type="match status" value="1"/>
</dbReference>
<dbReference type="NCBIfam" id="NF004824">
    <property type="entry name" value="PRK06180.1"/>
    <property type="match status" value="1"/>
</dbReference>
<dbReference type="Proteomes" id="UP000053244">
    <property type="component" value="Unassembled WGS sequence"/>
</dbReference>
<dbReference type="Gene3D" id="3.40.50.720">
    <property type="entry name" value="NAD(P)-binding Rossmann-like Domain"/>
    <property type="match status" value="1"/>
</dbReference>
<keyword evidence="2" id="KW-0560">Oxidoreductase</keyword>
<dbReference type="SUPFAM" id="SSF51735">
    <property type="entry name" value="NAD(P)-binding Rossmann-fold domains"/>
    <property type="match status" value="1"/>
</dbReference>
<dbReference type="GO" id="GO:0016491">
    <property type="term" value="F:oxidoreductase activity"/>
    <property type="evidence" value="ECO:0007669"/>
    <property type="project" value="UniProtKB-KW"/>
</dbReference>
<keyword evidence="6" id="KW-1185">Reference proteome</keyword>
<dbReference type="CDD" id="cd05374">
    <property type="entry name" value="17beta-HSD-like_SDR_c"/>
    <property type="match status" value="1"/>
</dbReference>
<gene>
    <name evidence="5" type="ORF">ADL15_39865</name>
</gene>
<dbReference type="RefSeq" id="WP_067703012.1">
    <property type="nucleotide sequence ID" value="NZ_LLZH01000310.1"/>
</dbReference>
<feature type="domain" description="Ketoreductase" evidence="4">
    <location>
        <begin position="3"/>
        <end position="179"/>
    </location>
</feature>
<evidence type="ECO:0000256" key="3">
    <source>
        <dbReference type="RuleBase" id="RU000363"/>
    </source>
</evidence>
<evidence type="ECO:0000256" key="1">
    <source>
        <dbReference type="ARBA" id="ARBA00006484"/>
    </source>
</evidence>
<dbReference type="Pfam" id="PF00106">
    <property type="entry name" value="adh_short"/>
    <property type="match status" value="1"/>
</dbReference>
<dbReference type="PRINTS" id="PR00080">
    <property type="entry name" value="SDRFAMILY"/>
</dbReference>
<dbReference type="PRINTS" id="PR00081">
    <property type="entry name" value="GDHRDH"/>
</dbReference>
<comment type="similarity">
    <text evidence="1 3">Belongs to the short-chain dehydrogenases/reductases (SDR) family.</text>
</comment>
<dbReference type="InterPro" id="IPR036291">
    <property type="entry name" value="NAD(P)-bd_dom_sf"/>
</dbReference>
<dbReference type="OrthoDB" id="3178062at2"/>
<dbReference type="InterPro" id="IPR002347">
    <property type="entry name" value="SDR_fam"/>
</dbReference>
<comment type="caution">
    <text evidence="5">The sequence shown here is derived from an EMBL/GenBank/DDBJ whole genome shotgun (WGS) entry which is preliminary data.</text>
</comment>